<dbReference type="RefSeq" id="WP_035353960.1">
    <property type="nucleotide sequence ID" value="NZ_JAAIWK010000002.1"/>
</dbReference>
<proteinExistence type="predicted"/>
<reference evidence="2 4" key="3">
    <citation type="submission" date="2020-03" db="EMBL/GenBank/DDBJ databases">
        <title>Bacillus aquiflavi sp. nov., isolated from yellow water of strong flavor Chinese baijiu in Yibin region of China.</title>
        <authorList>
            <person name="Xie J."/>
        </authorList>
    </citation>
    <scope>NUCLEOTIDE SEQUENCE [LARGE SCALE GENOMIC DNA]</scope>
    <source>
        <strain evidence="2 4">Gsoil 114</strain>
    </source>
</reference>
<dbReference type="PANTHER" id="PTHR10000">
    <property type="entry name" value="PHOSPHOSERINE PHOSPHATASE"/>
    <property type="match status" value="1"/>
</dbReference>
<evidence type="ECO:0000313" key="1">
    <source>
        <dbReference type="EMBL" id="KHD85912.1"/>
    </source>
</evidence>
<protein>
    <submittedName>
        <fullName evidence="2">Cof-type HAD-IIB family hydrolase</fullName>
    </submittedName>
    <submittedName>
        <fullName evidence="1">Phosphatase</fullName>
    </submittedName>
</protein>
<name>A0A0A6Y0T9_9BACI</name>
<keyword evidence="2" id="KW-0378">Hydrolase</keyword>
<dbReference type="Gene3D" id="3.40.50.1000">
    <property type="entry name" value="HAD superfamily/HAD-like"/>
    <property type="match status" value="1"/>
</dbReference>
<gene>
    <name evidence="2" type="ORF">G4D61_02530</name>
    <name evidence="1" type="ORF">NG54_06605</name>
</gene>
<dbReference type="SFLD" id="SFLDS00003">
    <property type="entry name" value="Haloacid_Dehalogenase"/>
    <property type="match status" value="1"/>
</dbReference>
<dbReference type="PANTHER" id="PTHR10000:SF23">
    <property type="entry name" value="5-AMINO-6-(5-PHOSPHO-D-RIBITYLAMINO)URACIL PHOSPHATASE YITU"/>
    <property type="match status" value="1"/>
</dbReference>
<evidence type="ECO:0000313" key="2">
    <source>
        <dbReference type="EMBL" id="NEY18844.1"/>
    </source>
</evidence>
<dbReference type="CDD" id="cd07516">
    <property type="entry name" value="HAD_Pase"/>
    <property type="match status" value="1"/>
</dbReference>
<accession>A0A0A6Y0T9</accession>
<dbReference type="OrthoDB" id="9781413at2"/>
<dbReference type="AlphaFoldDB" id="A0A0A6Y0T9"/>
<dbReference type="InterPro" id="IPR006379">
    <property type="entry name" value="HAD-SF_hydro_IIB"/>
</dbReference>
<dbReference type="NCBIfam" id="TIGR00099">
    <property type="entry name" value="Cof-subfamily"/>
    <property type="match status" value="1"/>
</dbReference>
<dbReference type="InterPro" id="IPR036412">
    <property type="entry name" value="HAD-like_sf"/>
</dbReference>
<organism evidence="1 3">
    <name type="scientific">Heyndrickxia ginsengihumi</name>
    <dbReference type="NCBI Taxonomy" id="363870"/>
    <lineage>
        <taxon>Bacteria</taxon>
        <taxon>Bacillati</taxon>
        <taxon>Bacillota</taxon>
        <taxon>Bacilli</taxon>
        <taxon>Bacillales</taxon>
        <taxon>Bacillaceae</taxon>
        <taxon>Heyndrickxia</taxon>
    </lineage>
</organism>
<dbReference type="GO" id="GO:0000287">
    <property type="term" value="F:magnesium ion binding"/>
    <property type="evidence" value="ECO:0007669"/>
    <property type="project" value="TreeGrafter"/>
</dbReference>
<evidence type="ECO:0000313" key="4">
    <source>
        <dbReference type="Proteomes" id="UP000476934"/>
    </source>
</evidence>
<dbReference type="Pfam" id="PF08282">
    <property type="entry name" value="Hydrolase_3"/>
    <property type="match status" value="1"/>
</dbReference>
<dbReference type="GO" id="GO:0005829">
    <property type="term" value="C:cytosol"/>
    <property type="evidence" value="ECO:0007669"/>
    <property type="project" value="TreeGrafter"/>
</dbReference>
<dbReference type="Proteomes" id="UP000476934">
    <property type="component" value="Unassembled WGS sequence"/>
</dbReference>
<dbReference type="NCBIfam" id="TIGR01484">
    <property type="entry name" value="HAD-SF-IIB"/>
    <property type="match status" value="1"/>
</dbReference>
<sequence>MTKPYLIALDLDGTLLNDEKTISLKTKSVLQKAMENGHIVMISTGRPFRSSYQYYQELNLHSPIVNFNGALIHHPRNDQWGIYHEPLSLDVVKTIIETCENFRLHNIIAEVKDDVYLHQHDPKLLDIFHAGSPTITTGHLVQHLKDHPTSLLIHADQKDVKSIRQYLSDVHAEVIDHRRWGAPWYIIEIVKYGLNKAVGIKKVADYYQIPQERIIAFGDEDNDLEMIEYAGIGVAMGNAIPALKNIANDITLSNTEDGIALYLEETLNLK</sequence>
<evidence type="ECO:0000313" key="3">
    <source>
        <dbReference type="Proteomes" id="UP000030588"/>
    </source>
</evidence>
<dbReference type="InterPro" id="IPR023214">
    <property type="entry name" value="HAD_sf"/>
</dbReference>
<dbReference type="PROSITE" id="PS01228">
    <property type="entry name" value="COF_1"/>
    <property type="match status" value="1"/>
</dbReference>
<reference evidence="1 3" key="1">
    <citation type="submission" date="2014-10" db="EMBL/GenBank/DDBJ databases">
        <title>Draft genome of phytase producing Bacillus ginsengihumi strain M2.11.</title>
        <authorList>
            <person name="Toymentseva A."/>
            <person name="Boulygina E.A."/>
            <person name="Kazakov S.V."/>
            <person name="Kayumov I."/>
            <person name="Suleimanova A.D."/>
            <person name="Mardanova A.M."/>
            <person name="Maria S.N."/>
            <person name="Sergey M.Y."/>
            <person name="Sharipova M.R."/>
        </authorList>
    </citation>
    <scope>NUCLEOTIDE SEQUENCE [LARGE SCALE GENOMIC DNA]</scope>
    <source>
        <strain evidence="1 3">M2.11</strain>
    </source>
</reference>
<dbReference type="STRING" id="363870.NG54_06605"/>
<dbReference type="EMBL" id="JRUN01000014">
    <property type="protein sequence ID" value="KHD85912.1"/>
    <property type="molecule type" value="Genomic_DNA"/>
</dbReference>
<keyword evidence="4" id="KW-1185">Reference proteome</keyword>
<dbReference type="InterPro" id="IPR000150">
    <property type="entry name" value="Cof"/>
</dbReference>
<dbReference type="GO" id="GO:0016791">
    <property type="term" value="F:phosphatase activity"/>
    <property type="evidence" value="ECO:0007669"/>
    <property type="project" value="UniProtKB-ARBA"/>
</dbReference>
<dbReference type="Proteomes" id="UP000030588">
    <property type="component" value="Unassembled WGS sequence"/>
</dbReference>
<comment type="caution">
    <text evidence="1">The sequence shown here is derived from an EMBL/GenBank/DDBJ whole genome shotgun (WGS) entry which is preliminary data.</text>
</comment>
<dbReference type="EMBL" id="JAAIWK010000002">
    <property type="protein sequence ID" value="NEY18844.1"/>
    <property type="molecule type" value="Genomic_DNA"/>
</dbReference>
<dbReference type="SFLD" id="SFLDG01140">
    <property type="entry name" value="C2.B:_Phosphomannomutase_and_P"/>
    <property type="match status" value="1"/>
</dbReference>
<reference evidence="2 4" key="2">
    <citation type="submission" date="2020-02" db="EMBL/GenBank/DDBJ databases">
        <authorList>
            <person name="Feng H."/>
        </authorList>
    </citation>
    <scope>NUCLEOTIDE SEQUENCE [LARGE SCALE GENOMIC DNA]</scope>
    <source>
        <strain evidence="2 4">Gsoil 114</strain>
    </source>
</reference>
<dbReference type="Gene3D" id="3.30.1240.10">
    <property type="match status" value="1"/>
</dbReference>
<dbReference type="SUPFAM" id="SSF56784">
    <property type="entry name" value="HAD-like"/>
    <property type="match status" value="1"/>
</dbReference>